<protein>
    <recommendedName>
        <fullName evidence="1">DUF7779 domain-containing protein</fullName>
    </recommendedName>
</protein>
<dbReference type="Pfam" id="PF13424">
    <property type="entry name" value="TPR_12"/>
    <property type="match status" value="1"/>
</dbReference>
<reference evidence="2 3" key="1">
    <citation type="submission" date="2023-01" db="EMBL/GenBank/DDBJ databases">
        <title>Analysis of 21 Apiospora genomes using comparative genomics revels a genus with tremendous synthesis potential of carbohydrate active enzymes and secondary metabolites.</title>
        <authorList>
            <person name="Sorensen T."/>
        </authorList>
    </citation>
    <scope>NUCLEOTIDE SEQUENCE [LARGE SCALE GENOMIC DNA]</scope>
    <source>
        <strain evidence="2 3">CBS 33761</strain>
    </source>
</reference>
<dbReference type="SUPFAM" id="SSF48452">
    <property type="entry name" value="TPR-like"/>
    <property type="match status" value="1"/>
</dbReference>
<proteinExistence type="predicted"/>
<gene>
    <name evidence="2" type="ORF">PG993_015051</name>
</gene>
<dbReference type="PANTHER" id="PTHR35205:SF1">
    <property type="entry name" value="ZU5 DOMAIN-CONTAINING PROTEIN"/>
    <property type="match status" value="1"/>
</dbReference>
<dbReference type="SMART" id="SM00028">
    <property type="entry name" value="TPR"/>
    <property type="match status" value="5"/>
</dbReference>
<dbReference type="Pfam" id="PF25000">
    <property type="entry name" value="DUF7779"/>
    <property type="match status" value="1"/>
</dbReference>
<comment type="caution">
    <text evidence="2">The sequence shown here is derived from an EMBL/GenBank/DDBJ whole genome shotgun (WGS) entry which is preliminary data.</text>
</comment>
<organism evidence="2 3">
    <name type="scientific">Apiospora rasikravindrae</name>
    <dbReference type="NCBI Taxonomy" id="990691"/>
    <lineage>
        <taxon>Eukaryota</taxon>
        <taxon>Fungi</taxon>
        <taxon>Dikarya</taxon>
        <taxon>Ascomycota</taxon>
        <taxon>Pezizomycotina</taxon>
        <taxon>Sordariomycetes</taxon>
        <taxon>Xylariomycetidae</taxon>
        <taxon>Amphisphaeriales</taxon>
        <taxon>Apiosporaceae</taxon>
        <taxon>Apiospora</taxon>
    </lineage>
</organism>
<evidence type="ECO:0000313" key="3">
    <source>
        <dbReference type="Proteomes" id="UP001444661"/>
    </source>
</evidence>
<dbReference type="InterPro" id="IPR011990">
    <property type="entry name" value="TPR-like_helical_dom_sf"/>
</dbReference>
<evidence type="ECO:0000259" key="1">
    <source>
        <dbReference type="Pfam" id="PF25000"/>
    </source>
</evidence>
<evidence type="ECO:0000313" key="2">
    <source>
        <dbReference type="EMBL" id="KAK8016862.1"/>
    </source>
</evidence>
<sequence>MCPDYDLWLRLQSSGLGKLPWESLRERDSTALSEFTRNIGFIPEIRNRLRSHAWVNEPHIAAINKSTLGVVFLGTPHQGADIAAYAKHLARTVGLVKQTNDTILKNLQRDSKELTTIQEAFDIHIRSRLQWGLSPLELKCFFEENPVTGVGVVVNYASATLPGTIPVGISKDHREMTRFASKDETGSSSPGSSPGSSFVKIPPGGRFIINEQLVALPFKHVPLGLEGRETRYFQPREDELGDIHQALFPSASEPDDIRNLAHRTFSIYGLGGAGKTELVYRYYTRFRDQFDAVFFLVADRADRLQEQYSTISHRLGLVDKDDHGNHEVASKIFMQWLSDPVKGAPEETAPRTTVKWLLIFDNAESSDVLTEYWPPGTGGKIIITTQNPEVVKHDATMAGSVRLGAFPANDAVELLKECAQDTIVDSTTEADASTIVEWVECFPMAIVQLGRIIRNLHLSISQFRKHYSTKQNLFNKLNAEVDSQANANSPKPLESLVTHWALGALQTDHKTTFALLGLISLFDPELIQEDMLKKGLEEKSDPTYTGDYIELRRELVDRSLVDVNIKSGDMRVHRIVQDVTKEMVIRAGQAESTFQRAIHHIDSVWPFLNRDYVTGSATKVNRWDACQRAYPHIVHLKDVHEELLGLGALLPSQGLAELLLEAAQYCNESGKGHEASPLLDAAEKIYWGIESTSIDIDELRATVYRGRIGLAATSKNGDDLLHYAQLTFDIEKERHRRKSEPSSLLAVAYNDLATGWAFQRHWSEAIRLLEESRKIREILPGFTRDKLFSPLYHLALVYHHQRRFEEAESVLNQAIKDREDAFGAEDAVSPRSAALFYARGNVRLGRADRRRGDLLKGLADFKEAVQRATRSVGAKNRITLMCLYQLARVHMRLDDYETASQQLDEILTNSVDSPVWYRDTTRAAYLYAQCLRVQDDLQGSEVWYRKSLEMHNIFSPEKSNGPFD</sequence>
<dbReference type="InterPro" id="IPR019734">
    <property type="entry name" value="TPR_rpt"/>
</dbReference>
<keyword evidence="3" id="KW-1185">Reference proteome</keyword>
<dbReference type="InterPro" id="IPR027417">
    <property type="entry name" value="P-loop_NTPase"/>
</dbReference>
<dbReference type="Gene3D" id="3.40.50.300">
    <property type="entry name" value="P-loop containing nucleotide triphosphate hydrolases"/>
    <property type="match status" value="1"/>
</dbReference>
<dbReference type="Pfam" id="PF13374">
    <property type="entry name" value="TPR_10"/>
    <property type="match status" value="1"/>
</dbReference>
<dbReference type="InterPro" id="IPR056681">
    <property type="entry name" value="DUF7779"/>
</dbReference>
<dbReference type="SUPFAM" id="SSF52540">
    <property type="entry name" value="P-loop containing nucleoside triphosphate hydrolases"/>
    <property type="match status" value="1"/>
</dbReference>
<accession>A0ABR1RPP7</accession>
<dbReference type="PANTHER" id="PTHR35205">
    <property type="entry name" value="NB-ARC AND TPR DOMAIN PROTEIN"/>
    <property type="match status" value="1"/>
</dbReference>
<dbReference type="Proteomes" id="UP001444661">
    <property type="component" value="Unassembled WGS sequence"/>
</dbReference>
<feature type="domain" description="DUF7779" evidence="1">
    <location>
        <begin position="505"/>
        <end position="582"/>
    </location>
</feature>
<dbReference type="Gene3D" id="1.25.40.10">
    <property type="entry name" value="Tetratricopeptide repeat domain"/>
    <property type="match status" value="1"/>
</dbReference>
<dbReference type="EMBL" id="JAQQWK010000014">
    <property type="protein sequence ID" value="KAK8016862.1"/>
    <property type="molecule type" value="Genomic_DNA"/>
</dbReference>
<name>A0ABR1RPP7_9PEZI</name>